<proteinExistence type="predicted"/>
<dbReference type="EMBL" id="FWDM01000013">
    <property type="protein sequence ID" value="SLM11561.1"/>
    <property type="molecule type" value="Genomic_DNA"/>
</dbReference>
<accession>A0A3P3XGY3</accession>
<name>A0A3P3XGY3_9SPIR</name>
<dbReference type="AlphaFoldDB" id="A0A3P3XGY3"/>
<sequence>MRFPGSEDKFSYVLGMPFGTEYIKAITSTKPFATMEADFSDLQGPAAAAITRGLSVVASDSTRAEALAVYAIMP</sequence>
<protein>
    <submittedName>
        <fullName evidence="1">Uncharacterized protein</fullName>
    </submittedName>
</protein>
<organism evidence="1">
    <name type="scientific">uncultured spirochete</name>
    <dbReference type="NCBI Taxonomy" id="156406"/>
    <lineage>
        <taxon>Bacteria</taxon>
        <taxon>Pseudomonadati</taxon>
        <taxon>Spirochaetota</taxon>
        <taxon>Spirochaetia</taxon>
        <taxon>Spirochaetales</taxon>
        <taxon>environmental samples</taxon>
    </lineage>
</organism>
<reference evidence="1" key="1">
    <citation type="submission" date="2017-02" db="EMBL/GenBank/DDBJ databases">
        <authorList>
            <person name="Regsiter A."/>
            <person name="William W."/>
        </authorList>
    </citation>
    <scope>NUCLEOTIDE SEQUENCE</scope>
    <source>
        <strain evidence="1">Bib</strain>
    </source>
</reference>
<evidence type="ECO:0000313" key="1">
    <source>
        <dbReference type="EMBL" id="SLM11561.1"/>
    </source>
</evidence>
<gene>
    <name evidence="1" type="ORF">SPIROBIBN47_200022</name>
</gene>